<organism evidence="11 12">
    <name type="scientific">Helianthus annuus</name>
    <name type="common">Common sunflower</name>
    <dbReference type="NCBI Taxonomy" id="4232"/>
    <lineage>
        <taxon>Eukaryota</taxon>
        <taxon>Viridiplantae</taxon>
        <taxon>Streptophyta</taxon>
        <taxon>Embryophyta</taxon>
        <taxon>Tracheophyta</taxon>
        <taxon>Spermatophyta</taxon>
        <taxon>Magnoliopsida</taxon>
        <taxon>eudicotyledons</taxon>
        <taxon>Gunneridae</taxon>
        <taxon>Pentapetalae</taxon>
        <taxon>asterids</taxon>
        <taxon>campanulids</taxon>
        <taxon>Asterales</taxon>
        <taxon>Asteraceae</taxon>
        <taxon>Asteroideae</taxon>
        <taxon>Heliantheae alliance</taxon>
        <taxon>Heliantheae</taxon>
        <taxon>Helianthus</taxon>
    </lineage>
</organism>
<reference evidence="10 12" key="1">
    <citation type="journal article" date="2017" name="Nature">
        <title>The sunflower genome provides insights into oil metabolism, flowering and Asterid evolution.</title>
        <authorList>
            <person name="Badouin H."/>
            <person name="Gouzy J."/>
            <person name="Grassa C.J."/>
            <person name="Murat F."/>
            <person name="Staton S.E."/>
            <person name="Cottret L."/>
            <person name="Lelandais-Briere C."/>
            <person name="Owens G.L."/>
            <person name="Carrere S."/>
            <person name="Mayjonade B."/>
            <person name="Legrand L."/>
            <person name="Gill N."/>
            <person name="Kane N.C."/>
            <person name="Bowers J.E."/>
            <person name="Hubner S."/>
            <person name="Bellec A."/>
            <person name="Berard A."/>
            <person name="Berges H."/>
            <person name="Blanchet N."/>
            <person name="Boniface M.C."/>
            <person name="Brunel D."/>
            <person name="Catrice O."/>
            <person name="Chaidir N."/>
            <person name="Claudel C."/>
            <person name="Donnadieu C."/>
            <person name="Faraut T."/>
            <person name="Fievet G."/>
            <person name="Helmstetter N."/>
            <person name="King M."/>
            <person name="Knapp S.J."/>
            <person name="Lai Z."/>
            <person name="Le Paslier M.C."/>
            <person name="Lippi Y."/>
            <person name="Lorenzon L."/>
            <person name="Mandel J.R."/>
            <person name="Marage G."/>
            <person name="Marchand G."/>
            <person name="Marquand E."/>
            <person name="Bret-Mestries E."/>
            <person name="Morien E."/>
            <person name="Nambeesan S."/>
            <person name="Nguyen T."/>
            <person name="Pegot-Espagnet P."/>
            <person name="Pouilly N."/>
            <person name="Raftis F."/>
            <person name="Sallet E."/>
            <person name="Schiex T."/>
            <person name="Thomas J."/>
            <person name="Vandecasteele C."/>
            <person name="Vares D."/>
            <person name="Vear F."/>
            <person name="Vautrin S."/>
            <person name="Crespi M."/>
            <person name="Mangin B."/>
            <person name="Burke J.M."/>
            <person name="Salse J."/>
            <person name="Munos S."/>
            <person name="Vincourt P."/>
            <person name="Rieseberg L.H."/>
            <person name="Langlade N.B."/>
        </authorList>
    </citation>
    <scope>NUCLEOTIDE SEQUENCE [LARGE SCALE GENOMIC DNA]</scope>
    <source>
        <strain evidence="12">cv. SF193</strain>
        <tissue evidence="10">Leaves</tissue>
    </source>
</reference>
<evidence type="ECO:0000313" key="11">
    <source>
        <dbReference type="EMBL" id="OTG27105.1"/>
    </source>
</evidence>
<reference evidence="10" key="3">
    <citation type="submission" date="2020-06" db="EMBL/GenBank/DDBJ databases">
        <title>Helianthus annuus Genome sequencing and assembly Release 2.</title>
        <authorList>
            <person name="Gouzy J."/>
            <person name="Langlade N."/>
            <person name="Munos S."/>
        </authorList>
    </citation>
    <scope>NUCLEOTIDE SEQUENCE</scope>
    <source>
        <tissue evidence="10">Leaves</tissue>
    </source>
</reference>
<keyword evidence="6 8" id="KW-0539">Nucleus</keyword>
<reference evidence="11" key="2">
    <citation type="submission" date="2017-02" db="EMBL/GenBank/DDBJ databases">
        <title>Sunflower complete genome.</title>
        <authorList>
            <person name="Langlade N."/>
            <person name="Munos S."/>
        </authorList>
    </citation>
    <scope>NUCLEOTIDE SEQUENCE [LARGE SCALE GENOMIC DNA]</scope>
    <source>
        <tissue evidence="11">Leaves</tissue>
    </source>
</reference>
<dbReference type="FunFam" id="3.10.20.90:FF:000078">
    <property type="entry name" value="Auxin-responsive protein"/>
    <property type="match status" value="1"/>
</dbReference>
<dbReference type="Proteomes" id="UP000215914">
    <property type="component" value="Chromosome 4"/>
</dbReference>
<comment type="similarity">
    <text evidence="2 8">Belongs to the Aux/IAA family.</text>
</comment>
<dbReference type="Pfam" id="PF02309">
    <property type="entry name" value="AUX_IAA"/>
    <property type="match status" value="1"/>
</dbReference>
<proteinExistence type="inferred from homology"/>
<evidence type="ECO:0000259" key="9">
    <source>
        <dbReference type="PROSITE" id="PS51745"/>
    </source>
</evidence>
<dbReference type="SUPFAM" id="SSF54277">
    <property type="entry name" value="CAD &amp; PB1 domains"/>
    <property type="match status" value="1"/>
</dbReference>
<feature type="domain" description="PB1" evidence="9">
    <location>
        <begin position="95"/>
        <end position="187"/>
    </location>
</feature>
<dbReference type="STRING" id="4232.A0A251UUS4"/>
<dbReference type="Gramene" id="mRNA:HanXRQr2_Chr04g0141451">
    <property type="protein sequence ID" value="mRNA:HanXRQr2_Chr04g0141451"/>
    <property type="gene ID" value="HanXRQr2_Chr04g0141451"/>
</dbReference>
<comment type="subunit">
    <text evidence="8">Homodimers and heterodimers.</text>
</comment>
<keyword evidence="5 8" id="KW-0804">Transcription</keyword>
<dbReference type="PANTHER" id="PTHR31734:SF106">
    <property type="entry name" value="AUXIN-RESPONSIVE PROTEIN"/>
    <property type="match status" value="1"/>
</dbReference>
<evidence type="ECO:0000256" key="8">
    <source>
        <dbReference type="RuleBase" id="RU004549"/>
    </source>
</evidence>
<evidence type="ECO:0000256" key="7">
    <source>
        <dbReference type="ARBA" id="ARBA00023294"/>
    </source>
</evidence>
<evidence type="ECO:0000256" key="3">
    <source>
        <dbReference type="ARBA" id="ARBA00022491"/>
    </source>
</evidence>
<sequence>MSTGSSELTTAGDGLRFDEMELTLGLPGDSHERKSGTKRTFKDMVDLKLGRFESPEIDESNCESSDFESKSPAKERVIGWPPVRSYRKNTMINNCKYVKVAVDGAPYLRKVDLKSCTSYQELLRVLEEMFSCFTIYNVLNEKKLMDHGNRLEHVPTYEDKDGDWMLVGDVPWKMFVETCTRIRLMKSSEAITQLDISNAHLLQL</sequence>
<dbReference type="PANTHER" id="PTHR31734">
    <property type="entry name" value="AUXIN-RESPONSIVE PROTEIN IAA17"/>
    <property type="match status" value="1"/>
</dbReference>
<keyword evidence="12" id="KW-1185">Reference proteome</keyword>
<dbReference type="SMR" id="A0A251UUS4"/>
<dbReference type="EMBL" id="MNCJ02000319">
    <property type="protein sequence ID" value="KAF5808085.1"/>
    <property type="molecule type" value="Genomic_DNA"/>
</dbReference>
<keyword evidence="3 8" id="KW-0678">Repressor</keyword>
<dbReference type="InParanoid" id="A0A251UUS4"/>
<dbReference type="InterPro" id="IPR053793">
    <property type="entry name" value="PB1-like"/>
</dbReference>
<dbReference type="AlphaFoldDB" id="A0A251UUS4"/>
<evidence type="ECO:0000313" key="12">
    <source>
        <dbReference type="Proteomes" id="UP000215914"/>
    </source>
</evidence>
<dbReference type="PROSITE" id="PS51745">
    <property type="entry name" value="PB1"/>
    <property type="match status" value="1"/>
</dbReference>
<dbReference type="EMBL" id="CM007893">
    <property type="protein sequence ID" value="OTG27105.1"/>
    <property type="molecule type" value="Genomic_DNA"/>
</dbReference>
<keyword evidence="4 8" id="KW-0805">Transcription regulation</keyword>
<accession>A0A251UUS4</accession>
<dbReference type="GO" id="GO:0006355">
    <property type="term" value="P:regulation of DNA-templated transcription"/>
    <property type="evidence" value="ECO:0007669"/>
    <property type="project" value="InterPro"/>
</dbReference>
<evidence type="ECO:0000256" key="1">
    <source>
        <dbReference type="ARBA" id="ARBA00004123"/>
    </source>
</evidence>
<gene>
    <name evidence="11" type="ORF">HannXRQ_Chr04g0096451</name>
    <name evidence="10" type="ORF">HanXRQr2_Chr04g0141451</name>
</gene>
<keyword evidence="7 8" id="KW-0927">Auxin signaling pathway</keyword>
<comment type="function">
    <text evidence="8">Aux/IAA proteins are short-lived transcriptional factors that function as repressors of early auxin response genes at low auxin concentrations.</text>
</comment>
<name>A0A251UUS4_HELAN</name>
<comment type="subcellular location">
    <subcellularLocation>
        <location evidence="1 8">Nucleus</location>
    </subcellularLocation>
</comment>
<evidence type="ECO:0000256" key="5">
    <source>
        <dbReference type="ARBA" id="ARBA00023163"/>
    </source>
</evidence>
<dbReference type="GO" id="GO:0009734">
    <property type="term" value="P:auxin-activated signaling pathway"/>
    <property type="evidence" value="ECO:0007669"/>
    <property type="project" value="UniProtKB-UniRule"/>
</dbReference>
<dbReference type="OrthoDB" id="1287782at2759"/>
<dbReference type="InterPro" id="IPR003311">
    <property type="entry name" value="AUX_IAA"/>
</dbReference>
<dbReference type="Gene3D" id="3.10.20.90">
    <property type="entry name" value="Phosphatidylinositol 3-kinase Catalytic Subunit, Chain A, domain 1"/>
    <property type="match status" value="1"/>
</dbReference>
<evidence type="ECO:0000256" key="6">
    <source>
        <dbReference type="ARBA" id="ARBA00023242"/>
    </source>
</evidence>
<protein>
    <recommendedName>
        <fullName evidence="8">Auxin-responsive protein</fullName>
    </recommendedName>
</protein>
<evidence type="ECO:0000256" key="2">
    <source>
        <dbReference type="ARBA" id="ARBA00006728"/>
    </source>
</evidence>
<dbReference type="GO" id="GO:0005634">
    <property type="term" value="C:nucleus"/>
    <property type="evidence" value="ECO:0007669"/>
    <property type="project" value="UniProtKB-SubCell"/>
</dbReference>
<dbReference type="InterPro" id="IPR033389">
    <property type="entry name" value="AUX/IAA_dom"/>
</dbReference>
<evidence type="ECO:0000313" key="10">
    <source>
        <dbReference type="EMBL" id="KAF5808085.1"/>
    </source>
</evidence>
<evidence type="ECO:0000256" key="4">
    <source>
        <dbReference type="ARBA" id="ARBA00023015"/>
    </source>
</evidence>
<dbReference type="OMA" id="DESNCES"/>